<reference evidence="2 3" key="1">
    <citation type="journal article" date="2009" name="Nature">
        <title>The Sorghum bicolor genome and the diversification of grasses.</title>
        <authorList>
            <person name="Paterson A.H."/>
            <person name="Bowers J.E."/>
            <person name="Bruggmann R."/>
            <person name="Dubchak I."/>
            <person name="Grimwood J."/>
            <person name="Gundlach H."/>
            <person name="Haberer G."/>
            <person name="Hellsten U."/>
            <person name="Mitros T."/>
            <person name="Poliakov A."/>
            <person name="Schmutz J."/>
            <person name="Spannagl M."/>
            <person name="Tang H."/>
            <person name="Wang X."/>
            <person name="Wicker T."/>
            <person name="Bharti A.K."/>
            <person name="Chapman J."/>
            <person name="Feltus F.A."/>
            <person name="Gowik U."/>
            <person name="Grigoriev I.V."/>
            <person name="Lyons E."/>
            <person name="Maher C.A."/>
            <person name="Martis M."/>
            <person name="Narechania A."/>
            <person name="Otillar R.P."/>
            <person name="Penning B.W."/>
            <person name="Salamov A.A."/>
            <person name="Wang Y."/>
            <person name="Zhang L."/>
            <person name="Carpita N.C."/>
            <person name="Freeling M."/>
            <person name="Gingle A.R."/>
            <person name="Hash C.T."/>
            <person name="Keller B."/>
            <person name="Klein P."/>
            <person name="Kresovich S."/>
            <person name="McCann M.C."/>
            <person name="Ming R."/>
            <person name="Peterson D.G."/>
            <person name="Mehboob-ur-Rahman"/>
            <person name="Ware D."/>
            <person name="Westhoff P."/>
            <person name="Mayer K.F."/>
            <person name="Messing J."/>
            <person name="Rokhsar D.S."/>
        </authorList>
    </citation>
    <scope>NUCLEOTIDE SEQUENCE [LARGE SCALE GENOMIC DNA]</scope>
    <source>
        <strain evidence="3">cv. BTx623</strain>
    </source>
</reference>
<name>A0A1Z5RQY7_SORBI</name>
<accession>A0A1Z5RQY7</accession>
<feature type="region of interest" description="Disordered" evidence="1">
    <location>
        <begin position="46"/>
        <end position="68"/>
    </location>
</feature>
<proteinExistence type="predicted"/>
<evidence type="ECO:0000313" key="3">
    <source>
        <dbReference type="Proteomes" id="UP000000768"/>
    </source>
</evidence>
<dbReference type="InParanoid" id="A0A1Z5RQY7"/>
<keyword evidence="3" id="KW-1185">Reference proteome</keyword>
<dbReference type="AlphaFoldDB" id="A0A1Z5RQY7"/>
<reference evidence="3" key="2">
    <citation type="journal article" date="2018" name="Plant J.">
        <title>The Sorghum bicolor reference genome: improved assembly, gene annotations, a transcriptome atlas, and signatures of genome organization.</title>
        <authorList>
            <person name="McCormick R.F."/>
            <person name="Truong S.K."/>
            <person name="Sreedasyam A."/>
            <person name="Jenkins J."/>
            <person name="Shu S."/>
            <person name="Sims D."/>
            <person name="Kennedy M."/>
            <person name="Amirebrahimi M."/>
            <person name="Weers B.D."/>
            <person name="McKinley B."/>
            <person name="Mattison A."/>
            <person name="Morishige D.T."/>
            <person name="Grimwood J."/>
            <person name="Schmutz J."/>
            <person name="Mullet J.E."/>
        </authorList>
    </citation>
    <scope>NUCLEOTIDE SEQUENCE [LARGE SCALE GENOMIC DNA]</scope>
    <source>
        <strain evidence="3">cv. BTx623</strain>
    </source>
</reference>
<gene>
    <name evidence="2" type="ORF">SORBI_3004G325832</name>
</gene>
<evidence type="ECO:0000256" key="1">
    <source>
        <dbReference type="SAM" id="MobiDB-lite"/>
    </source>
</evidence>
<sequence length="129" mass="14051">MATVKWPGERSCQRRHRSEASIRLAAVSAEPQTGGLRPRSYQHLTIQNSRSRQSIAFDDDPRGGSHTVCVSHQDSPSLLCLDHTHTRKSTPATASTYTVQPRRRPCGCMPSCRETAGPPPCVSAAVAMP</sequence>
<evidence type="ECO:0000313" key="2">
    <source>
        <dbReference type="EMBL" id="OQU85855.1"/>
    </source>
</evidence>
<dbReference type="Gramene" id="OQU85855">
    <property type="protein sequence ID" value="OQU85855"/>
    <property type="gene ID" value="SORBI_3004G325832"/>
</dbReference>
<organism evidence="2 3">
    <name type="scientific">Sorghum bicolor</name>
    <name type="common">Sorghum</name>
    <name type="synonym">Sorghum vulgare</name>
    <dbReference type="NCBI Taxonomy" id="4558"/>
    <lineage>
        <taxon>Eukaryota</taxon>
        <taxon>Viridiplantae</taxon>
        <taxon>Streptophyta</taxon>
        <taxon>Embryophyta</taxon>
        <taxon>Tracheophyta</taxon>
        <taxon>Spermatophyta</taxon>
        <taxon>Magnoliopsida</taxon>
        <taxon>Liliopsida</taxon>
        <taxon>Poales</taxon>
        <taxon>Poaceae</taxon>
        <taxon>PACMAD clade</taxon>
        <taxon>Panicoideae</taxon>
        <taxon>Andropogonodae</taxon>
        <taxon>Andropogoneae</taxon>
        <taxon>Sorghinae</taxon>
        <taxon>Sorghum</taxon>
    </lineage>
</organism>
<protein>
    <submittedName>
        <fullName evidence="2">Uncharacterized protein</fullName>
    </submittedName>
</protein>
<dbReference type="Proteomes" id="UP000000768">
    <property type="component" value="Chromosome 4"/>
</dbReference>
<dbReference type="EMBL" id="CM000763">
    <property type="protein sequence ID" value="OQU85855.1"/>
    <property type="molecule type" value="Genomic_DNA"/>
</dbReference>